<evidence type="ECO:0000313" key="2">
    <source>
        <dbReference type="Proteomes" id="UP000032180"/>
    </source>
</evidence>
<reference evidence="1 2" key="1">
    <citation type="submission" date="2012-08" db="EMBL/GenBank/DDBJ databases">
        <title>Oryza genome evolution.</title>
        <authorList>
            <person name="Wing R.A."/>
        </authorList>
    </citation>
    <scope>NUCLEOTIDE SEQUENCE</scope>
</reference>
<dbReference type="Gramene" id="LPERR11G11590.1">
    <property type="protein sequence ID" value="LPERR11G11590.1"/>
    <property type="gene ID" value="LPERR11G11590"/>
</dbReference>
<keyword evidence="2" id="KW-1185">Reference proteome</keyword>
<reference evidence="1" key="3">
    <citation type="submission" date="2015-04" db="UniProtKB">
        <authorList>
            <consortium name="EnsemblPlants"/>
        </authorList>
    </citation>
    <scope>IDENTIFICATION</scope>
</reference>
<dbReference type="AlphaFoldDB" id="A0A0D9XSD5"/>
<evidence type="ECO:0000313" key="1">
    <source>
        <dbReference type="EnsemblPlants" id="LPERR11G11590.1"/>
    </source>
</evidence>
<dbReference type="Proteomes" id="UP000032180">
    <property type="component" value="Chromosome 11"/>
</dbReference>
<proteinExistence type="predicted"/>
<sequence length="142" mass="15163">MTGRGDSITLVNGSMMHLPLWSIFCPTEDAFAIASFPKSTSYASTPGTSSQIYMKRQCATQVIIPPAFGNAGELVIPPAMVNACEGGQVQFIDILGQVPCAGHPPMHAPLLSLMRGVLILRMDGMSRKVTAMARIKVIKEAT</sequence>
<accession>A0A0D9XSD5</accession>
<protein>
    <submittedName>
        <fullName evidence="1">Uncharacterized protein</fullName>
    </submittedName>
</protein>
<reference evidence="2" key="2">
    <citation type="submission" date="2013-12" db="EMBL/GenBank/DDBJ databases">
        <authorList>
            <person name="Yu Y."/>
            <person name="Lee S."/>
            <person name="de Baynast K."/>
            <person name="Wissotski M."/>
            <person name="Liu L."/>
            <person name="Talag J."/>
            <person name="Goicoechea J."/>
            <person name="Angelova A."/>
            <person name="Jetty R."/>
            <person name="Kudrna D."/>
            <person name="Golser W."/>
            <person name="Rivera L."/>
            <person name="Zhang J."/>
            <person name="Wing R."/>
        </authorList>
    </citation>
    <scope>NUCLEOTIDE SEQUENCE</scope>
</reference>
<name>A0A0D9XSD5_9ORYZ</name>
<organism evidence="1 2">
    <name type="scientific">Leersia perrieri</name>
    <dbReference type="NCBI Taxonomy" id="77586"/>
    <lineage>
        <taxon>Eukaryota</taxon>
        <taxon>Viridiplantae</taxon>
        <taxon>Streptophyta</taxon>
        <taxon>Embryophyta</taxon>
        <taxon>Tracheophyta</taxon>
        <taxon>Spermatophyta</taxon>
        <taxon>Magnoliopsida</taxon>
        <taxon>Liliopsida</taxon>
        <taxon>Poales</taxon>
        <taxon>Poaceae</taxon>
        <taxon>BOP clade</taxon>
        <taxon>Oryzoideae</taxon>
        <taxon>Oryzeae</taxon>
        <taxon>Oryzinae</taxon>
        <taxon>Leersia</taxon>
    </lineage>
</organism>
<dbReference type="EnsemblPlants" id="LPERR11G11590.1">
    <property type="protein sequence ID" value="LPERR11G11590.1"/>
    <property type="gene ID" value="LPERR11G11590"/>
</dbReference>
<dbReference type="HOGENOM" id="CLU_1818602_0_0_1"/>